<sequence length="141" mass="15110">MERRTRTTVTALTSAALLAGTMGAAIAVVDPAPHSGRAKTSGFAPGPGRPERAPLTAKATATGVRAWQEFRVYGSARDLRPGTRVALQQRQGKHWVTLPASMNTTRKATYRMRVHLGLQGRNTLRIVGGGRASAPFTVHVR</sequence>
<reference evidence="3 4" key="1">
    <citation type="submission" date="2019-05" db="EMBL/GenBank/DDBJ databases">
        <title>Comparative genomics and metabolomics analyses of clavulanic acid producing Streptomyces species provides insight into specialized metabolism and evolution of beta-lactam biosynthetic gene clusters.</title>
        <authorList>
            <person name="Moore M.A."/>
            <person name="Cruz-Morales P."/>
            <person name="Barona Gomez F."/>
            <person name="Kapil T."/>
        </authorList>
    </citation>
    <scope>NUCLEOTIDE SEQUENCE [LARGE SCALE GENOMIC DNA]</scope>
    <source>
        <strain evidence="3 4">NRRL 5741</strain>
    </source>
</reference>
<dbReference type="OrthoDB" id="4248424at2"/>
<organism evidence="3 4">
    <name type="scientific">Streptomyces jumonjinensis</name>
    <dbReference type="NCBI Taxonomy" id="1945"/>
    <lineage>
        <taxon>Bacteria</taxon>
        <taxon>Bacillati</taxon>
        <taxon>Actinomycetota</taxon>
        <taxon>Actinomycetes</taxon>
        <taxon>Kitasatosporales</taxon>
        <taxon>Streptomycetaceae</taxon>
        <taxon>Streptomyces</taxon>
    </lineage>
</organism>
<feature type="region of interest" description="Disordered" evidence="1">
    <location>
        <begin position="33"/>
        <end position="52"/>
    </location>
</feature>
<comment type="caution">
    <text evidence="3">The sequence shown here is derived from an EMBL/GenBank/DDBJ whole genome shotgun (WGS) entry which is preliminary data.</text>
</comment>
<name>A0A646KB84_STRJU</name>
<evidence type="ECO:0000256" key="2">
    <source>
        <dbReference type="SAM" id="SignalP"/>
    </source>
</evidence>
<proteinExistence type="predicted"/>
<evidence type="ECO:0000313" key="4">
    <source>
        <dbReference type="Proteomes" id="UP000419138"/>
    </source>
</evidence>
<keyword evidence="4" id="KW-1185">Reference proteome</keyword>
<feature type="chain" id="PRO_5024979015" evidence="2">
    <location>
        <begin position="28"/>
        <end position="141"/>
    </location>
</feature>
<dbReference type="AlphaFoldDB" id="A0A646KB84"/>
<dbReference type="EMBL" id="VCLA01000030">
    <property type="protein sequence ID" value="MQS99443.1"/>
    <property type="molecule type" value="Genomic_DNA"/>
</dbReference>
<dbReference type="RefSeq" id="WP_153482969.1">
    <property type="nucleotide sequence ID" value="NZ_JBEPDZ010000006.1"/>
</dbReference>
<keyword evidence="2" id="KW-0732">Signal</keyword>
<evidence type="ECO:0000256" key="1">
    <source>
        <dbReference type="SAM" id="MobiDB-lite"/>
    </source>
</evidence>
<feature type="signal peptide" evidence="2">
    <location>
        <begin position="1"/>
        <end position="27"/>
    </location>
</feature>
<accession>A0A646KB84</accession>
<gene>
    <name evidence="3" type="ORF">FF041_04255</name>
</gene>
<protein>
    <submittedName>
        <fullName evidence="3">Uncharacterized protein</fullName>
    </submittedName>
</protein>
<evidence type="ECO:0000313" key="3">
    <source>
        <dbReference type="EMBL" id="MQS99443.1"/>
    </source>
</evidence>
<dbReference type="Proteomes" id="UP000419138">
    <property type="component" value="Unassembled WGS sequence"/>
</dbReference>